<sequence>MVSLKALRAVKVTPGLAARLALLPFRRVKNPCIYCPGICLASCPTYTATGNVLLSPLGYSRFKEVAAKNCLKCWRCSFECPLGFQLPETYSPEPAKPRLHSLKPGETVLVADLELDAPYAEKLAEALGTGLALVSGVAARYSEGRPLDAGATKKLVKRLGGAEALVAASPEVSHALGVDFFALHLAELGVKISYEGPVHVPCLLKPVEEKLLKALEEAGVKATEVDDESCIKQGVKKGYLYLCPRAAALGATTIYDLASTQELRGAAKVK</sequence>
<dbReference type="STRING" id="368408.Tpen_1371"/>
<dbReference type="EnsemblBacteria" id="ABL78768">
    <property type="protein sequence ID" value="ABL78768"/>
    <property type="gene ID" value="Tpen_1371"/>
</dbReference>
<organism evidence="1 2">
    <name type="scientific">Thermofilum pendens (strain DSM 2475 / Hrk 5)</name>
    <dbReference type="NCBI Taxonomy" id="368408"/>
    <lineage>
        <taxon>Archaea</taxon>
        <taxon>Thermoproteota</taxon>
        <taxon>Thermoprotei</taxon>
        <taxon>Thermofilales</taxon>
        <taxon>Thermofilaceae</taxon>
        <taxon>Thermofilum</taxon>
    </lineage>
</organism>
<dbReference type="EMBL" id="CP000505">
    <property type="protein sequence ID" value="ABL78768.1"/>
    <property type="molecule type" value="Genomic_DNA"/>
</dbReference>
<name>A1RZY8_THEPD</name>
<keyword evidence="2" id="KW-1185">Reference proteome</keyword>
<dbReference type="RefSeq" id="WP_011753033.1">
    <property type="nucleotide sequence ID" value="NC_008698.1"/>
</dbReference>
<dbReference type="HOGENOM" id="CLU_1052193_0_0_2"/>
<gene>
    <name evidence="1" type="ordered locus">Tpen_1371</name>
</gene>
<dbReference type="SUPFAM" id="SSF46548">
    <property type="entry name" value="alpha-helical ferredoxin"/>
    <property type="match status" value="1"/>
</dbReference>
<dbReference type="PROSITE" id="PS00198">
    <property type="entry name" value="4FE4S_FER_1"/>
    <property type="match status" value="1"/>
</dbReference>
<proteinExistence type="predicted"/>
<protein>
    <recommendedName>
        <fullName evidence="3">4Fe-4S ferredoxin-type domain-containing protein</fullName>
    </recommendedName>
</protein>
<evidence type="ECO:0000313" key="2">
    <source>
        <dbReference type="Proteomes" id="UP000000641"/>
    </source>
</evidence>
<dbReference type="InterPro" id="IPR017900">
    <property type="entry name" value="4Fe4S_Fe_S_CS"/>
</dbReference>
<evidence type="ECO:0000313" key="1">
    <source>
        <dbReference type="EMBL" id="ABL78768.1"/>
    </source>
</evidence>
<dbReference type="eggNOG" id="arCOG07320">
    <property type="taxonomic scope" value="Archaea"/>
</dbReference>
<evidence type="ECO:0008006" key="3">
    <source>
        <dbReference type="Google" id="ProtNLM"/>
    </source>
</evidence>
<dbReference type="Proteomes" id="UP000000641">
    <property type="component" value="Chromosome"/>
</dbReference>
<dbReference type="OrthoDB" id="42878at2157"/>
<reference evidence="2" key="1">
    <citation type="journal article" date="2008" name="J. Bacteriol.">
        <title>Genome sequence of Thermofilum pendens reveals an exceptional loss of biosynthetic pathways without genome reduction.</title>
        <authorList>
            <person name="Anderson I."/>
            <person name="Rodriguez J."/>
            <person name="Susanti D."/>
            <person name="Porat I."/>
            <person name="Reich C."/>
            <person name="Ulrich L.E."/>
            <person name="Elkins J.G."/>
            <person name="Mavromatis K."/>
            <person name="Lykidis A."/>
            <person name="Kim E."/>
            <person name="Thompson L.S."/>
            <person name="Nolan M."/>
            <person name="Land M."/>
            <person name="Copeland A."/>
            <person name="Lapidus A."/>
            <person name="Lucas S."/>
            <person name="Detter C."/>
            <person name="Zhulin I.B."/>
            <person name="Olsen G.J."/>
            <person name="Whitman W."/>
            <person name="Mukhopadhyay B."/>
            <person name="Bristow J."/>
            <person name="Kyrpides N."/>
        </authorList>
    </citation>
    <scope>NUCLEOTIDE SEQUENCE [LARGE SCALE GENOMIC DNA]</scope>
    <source>
        <strain evidence="2">DSM 2475 / Hrk 5</strain>
    </source>
</reference>
<dbReference type="KEGG" id="tpe:Tpen_1371"/>
<dbReference type="GeneID" id="4601196"/>
<dbReference type="AlphaFoldDB" id="A1RZY8"/>
<accession>A1RZY8</accession>